<sequence length="267" mass="29473">MTVRIAQISDLHFGREIDTIVTALASELSERAPALVAVCGDLTQTAREREFVAARSFLDSIAAPTLVVPGNHDLPGWRVWSRFARPWRRWRRHLGSEPFETATAVSPGLVAVGVNTARSWGFHPDWSRGRINTRQVEESLAVFEESSSSDLRVLVTHHPFLLTQASRTRGMVGRSAAALVRLKAKCDLLLGGHTHLSYCGAAGGMVVAQSGTAFSNRLKGEPNGYNLIDADGPRMTVTTMQWNGSKFEESARNDFERDDTRTWHPAH</sequence>
<evidence type="ECO:0000313" key="8">
    <source>
        <dbReference type="Proteomes" id="UP001595699"/>
    </source>
</evidence>
<dbReference type="InterPro" id="IPR029052">
    <property type="entry name" value="Metallo-depent_PP-like"/>
</dbReference>
<keyword evidence="1" id="KW-0479">Metal-binding</keyword>
<dbReference type="PANTHER" id="PTHR42988:SF2">
    <property type="entry name" value="CYCLIC NUCLEOTIDE PHOSPHODIESTERASE CBUA0032-RELATED"/>
    <property type="match status" value="1"/>
</dbReference>
<gene>
    <name evidence="7" type="ORF">ACFOUW_21195</name>
</gene>
<evidence type="ECO:0000256" key="1">
    <source>
        <dbReference type="ARBA" id="ARBA00022723"/>
    </source>
</evidence>
<dbReference type="EMBL" id="JBHRZH010000018">
    <property type="protein sequence ID" value="MFC3763368.1"/>
    <property type="molecule type" value="Genomic_DNA"/>
</dbReference>
<feature type="region of interest" description="Disordered" evidence="5">
    <location>
        <begin position="248"/>
        <end position="267"/>
    </location>
</feature>
<dbReference type="PANTHER" id="PTHR42988">
    <property type="entry name" value="PHOSPHOHYDROLASE"/>
    <property type="match status" value="1"/>
</dbReference>
<evidence type="ECO:0000313" key="7">
    <source>
        <dbReference type="EMBL" id="MFC3763368.1"/>
    </source>
</evidence>
<dbReference type="GO" id="GO:0016787">
    <property type="term" value="F:hydrolase activity"/>
    <property type="evidence" value="ECO:0007669"/>
    <property type="project" value="UniProtKB-KW"/>
</dbReference>
<keyword evidence="3" id="KW-0408">Iron</keyword>
<protein>
    <submittedName>
        <fullName evidence="7">Metallophosphoesterase family protein</fullName>
        <ecNumber evidence="7">3.1.-.-</ecNumber>
    </submittedName>
</protein>
<organism evidence="7 8">
    <name type="scientific">Tenggerimyces flavus</name>
    <dbReference type="NCBI Taxonomy" id="1708749"/>
    <lineage>
        <taxon>Bacteria</taxon>
        <taxon>Bacillati</taxon>
        <taxon>Actinomycetota</taxon>
        <taxon>Actinomycetes</taxon>
        <taxon>Propionibacteriales</taxon>
        <taxon>Nocardioidaceae</taxon>
        <taxon>Tenggerimyces</taxon>
    </lineage>
</organism>
<keyword evidence="8" id="KW-1185">Reference proteome</keyword>
<evidence type="ECO:0000256" key="3">
    <source>
        <dbReference type="ARBA" id="ARBA00023004"/>
    </source>
</evidence>
<comment type="similarity">
    <text evidence="4">Belongs to the cyclic nucleotide phosphodiesterase class-III family.</text>
</comment>
<dbReference type="InterPro" id="IPR050884">
    <property type="entry name" value="CNP_phosphodiesterase-III"/>
</dbReference>
<evidence type="ECO:0000256" key="5">
    <source>
        <dbReference type="SAM" id="MobiDB-lite"/>
    </source>
</evidence>
<comment type="caution">
    <text evidence="7">The sequence shown here is derived from an EMBL/GenBank/DDBJ whole genome shotgun (WGS) entry which is preliminary data.</text>
</comment>
<dbReference type="InterPro" id="IPR004843">
    <property type="entry name" value="Calcineurin-like_PHP"/>
</dbReference>
<feature type="domain" description="Calcineurin-like phosphoesterase" evidence="6">
    <location>
        <begin position="4"/>
        <end position="195"/>
    </location>
</feature>
<dbReference type="Gene3D" id="3.60.21.10">
    <property type="match status" value="1"/>
</dbReference>
<name>A0ABV7YEV3_9ACTN</name>
<dbReference type="EC" id="3.1.-.-" evidence="7"/>
<keyword evidence="2 7" id="KW-0378">Hydrolase</keyword>
<dbReference type="Pfam" id="PF00149">
    <property type="entry name" value="Metallophos"/>
    <property type="match status" value="1"/>
</dbReference>
<evidence type="ECO:0000256" key="2">
    <source>
        <dbReference type="ARBA" id="ARBA00022801"/>
    </source>
</evidence>
<dbReference type="RefSeq" id="WP_205117731.1">
    <property type="nucleotide sequence ID" value="NZ_JAFBCM010000001.1"/>
</dbReference>
<proteinExistence type="inferred from homology"/>
<reference evidence="8" key="1">
    <citation type="journal article" date="2019" name="Int. J. Syst. Evol. Microbiol.">
        <title>The Global Catalogue of Microorganisms (GCM) 10K type strain sequencing project: providing services to taxonomists for standard genome sequencing and annotation.</title>
        <authorList>
            <consortium name="The Broad Institute Genomics Platform"/>
            <consortium name="The Broad Institute Genome Sequencing Center for Infectious Disease"/>
            <person name="Wu L."/>
            <person name="Ma J."/>
        </authorList>
    </citation>
    <scope>NUCLEOTIDE SEQUENCE [LARGE SCALE GENOMIC DNA]</scope>
    <source>
        <strain evidence="8">CGMCC 4.7241</strain>
    </source>
</reference>
<dbReference type="Proteomes" id="UP001595699">
    <property type="component" value="Unassembled WGS sequence"/>
</dbReference>
<dbReference type="SUPFAM" id="SSF56300">
    <property type="entry name" value="Metallo-dependent phosphatases"/>
    <property type="match status" value="1"/>
</dbReference>
<accession>A0ABV7YEV3</accession>
<evidence type="ECO:0000256" key="4">
    <source>
        <dbReference type="ARBA" id="ARBA00025742"/>
    </source>
</evidence>
<evidence type="ECO:0000259" key="6">
    <source>
        <dbReference type="Pfam" id="PF00149"/>
    </source>
</evidence>